<reference evidence="5" key="1">
    <citation type="journal article" date="2019" name="Int. J. Syst. Evol. Microbiol.">
        <title>The Global Catalogue of Microorganisms (GCM) 10K type strain sequencing project: providing services to taxonomists for standard genome sequencing and annotation.</title>
        <authorList>
            <consortium name="The Broad Institute Genomics Platform"/>
            <consortium name="The Broad Institute Genome Sequencing Center for Infectious Disease"/>
            <person name="Wu L."/>
            <person name="Ma J."/>
        </authorList>
    </citation>
    <scope>NUCLEOTIDE SEQUENCE [LARGE SCALE GENOMIC DNA]</scope>
    <source>
        <strain evidence="5">CCUG 62945</strain>
    </source>
</reference>
<evidence type="ECO:0000256" key="2">
    <source>
        <dbReference type="SAM" id="SignalP"/>
    </source>
</evidence>
<evidence type="ECO:0000256" key="1">
    <source>
        <dbReference type="ARBA" id="ARBA00022729"/>
    </source>
</evidence>
<comment type="caution">
    <text evidence="4">The sequence shown here is derived from an EMBL/GenBank/DDBJ whole genome shotgun (WGS) entry which is preliminary data.</text>
</comment>
<sequence length="257" mass="29533">MNCNFIHTILAISLLSLPLSYGANDSIKIRLSNQEWAPYMGKGLADYGIFSRLVFEAFARENVQVTFEFYPNNRTLEVARKGVLDGSFGWAISAERQKNLLYTDPVLSANMVFFERVNSKRPWKKLSDLKDSRIGITLGNYYSDEFSQLEKQKILKTDAAADDLTGFRKLIAGHIDLFPIDIEVGQYLLQQNFSAEKREQVTWQKKAFWIAPMHVVIWNKHPRGKELIARFNSGLKKLKSSGDFQKITDETRNKINQ</sequence>
<dbReference type="PANTHER" id="PTHR35936">
    <property type="entry name" value="MEMBRANE-BOUND LYTIC MUREIN TRANSGLYCOSYLASE F"/>
    <property type="match status" value="1"/>
</dbReference>
<dbReference type="Pfam" id="PF00497">
    <property type="entry name" value="SBP_bac_3"/>
    <property type="match status" value="1"/>
</dbReference>
<keyword evidence="5" id="KW-1185">Reference proteome</keyword>
<evidence type="ECO:0000313" key="5">
    <source>
        <dbReference type="Proteomes" id="UP001596473"/>
    </source>
</evidence>
<feature type="signal peptide" evidence="2">
    <location>
        <begin position="1"/>
        <end position="23"/>
    </location>
</feature>
<dbReference type="SUPFAM" id="SSF53850">
    <property type="entry name" value="Periplasmic binding protein-like II"/>
    <property type="match status" value="1"/>
</dbReference>
<proteinExistence type="predicted"/>
<feature type="domain" description="Solute-binding protein family 3/N-terminal" evidence="3">
    <location>
        <begin position="57"/>
        <end position="249"/>
    </location>
</feature>
<organism evidence="4 5">
    <name type="scientific">Iodobacter arcticus</name>
    <dbReference type="NCBI Taxonomy" id="590593"/>
    <lineage>
        <taxon>Bacteria</taxon>
        <taxon>Pseudomonadati</taxon>
        <taxon>Pseudomonadota</taxon>
        <taxon>Betaproteobacteria</taxon>
        <taxon>Neisseriales</taxon>
        <taxon>Chitinibacteraceae</taxon>
        <taxon>Iodobacter</taxon>
    </lineage>
</organism>
<name>A0ABW2R2Y6_9NEIS</name>
<protein>
    <submittedName>
        <fullName evidence="4">Substrate-binding periplasmic protein</fullName>
    </submittedName>
</protein>
<gene>
    <name evidence="4" type="ORF">ACFQNF_10885</name>
</gene>
<dbReference type="EMBL" id="JBHTBQ010000018">
    <property type="protein sequence ID" value="MFC7420375.1"/>
    <property type="molecule type" value="Genomic_DNA"/>
</dbReference>
<dbReference type="PANTHER" id="PTHR35936:SF25">
    <property type="entry name" value="ABC TRANSPORTER SUBSTRATE-BINDING PROTEIN"/>
    <property type="match status" value="1"/>
</dbReference>
<accession>A0ABW2R2Y6</accession>
<dbReference type="Gene3D" id="3.40.190.10">
    <property type="entry name" value="Periplasmic binding protein-like II"/>
    <property type="match status" value="2"/>
</dbReference>
<feature type="chain" id="PRO_5046990442" evidence="2">
    <location>
        <begin position="24"/>
        <end position="257"/>
    </location>
</feature>
<keyword evidence="1 2" id="KW-0732">Signal</keyword>
<evidence type="ECO:0000259" key="3">
    <source>
        <dbReference type="Pfam" id="PF00497"/>
    </source>
</evidence>
<dbReference type="RefSeq" id="WP_380187998.1">
    <property type="nucleotide sequence ID" value="NZ_JBHTBQ010000018.1"/>
</dbReference>
<dbReference type="Proteomes" id="UP001596473">
    <property type="component" value="Unassembled WGS sequence"/>
</dbReference>
<evidence type="ECO:0000313" key="4">
    <source>
        <dbReference type="EMBL" id="MFC7420375.1"/>
    </source>
</evidence>
<dbReference type="InterPro" id="IPR001638">
    <property type="entry name" value="Solute-binding_3/MltF_N"/>
</dbReference>